<dbReference type="Proteomes" id="UP000492821">
    <property type="component" value="Unassembled WGS sequence"/>
</dbReference>
<accession>A0A7E4WDH5</accession>
<reference evidence="2" key="1">
    <citation type="journal article" date="2013" name="Genetics">
        <title>The draft genome and transcriptome of Panagrellus redivivus are shaped by the harsh demands of a free-living lifestyle.</title>
        <authorList>
            <person name="Srinivasan J."/>
            <person name="Dillman A.R."/>
            <person name="Macchietto M.G."/>
            <person name="Heikkinen L."/>
            <person name="Lakso M."/>
            <person name="Fracchia K.M."/>
            <person name="Antoshechkin I."/>
            <person name="Mortazavi A."/>
            <person name="Wong G."/>
            <person name="Sternberg P.W."/>
        </authorList>
    </citation>
    <scope>NUCLEOTIDE SEQUENCE [LARGE SCALE GENOMIC DNA]</scope>
    <source>
        <strain evidence="2">MT8872</strain>
    </source>
</reference>
<sequence length="160" mass="17243">MTKEAMLQLMGRKGSTQAGSDRHCVSTNMGQDGFEPFSAVKYPQNKQQISLSGTSEDHGTGMLHLDGCRVDSSAVRSYKSEMELVGSIVVGHLLTDGDRYSLKAWMSLGWGCVGKRGGSKTPGETQQKAGEKKHCPIENGNWGYGWNDGIEACRQAGVDA</sequence>
<reference evidence="3" key="2">
    <citation type="submission" date="2020-10" db="UniProtKB">
        <authorList>
            <consortium name="WormBaseParasite"/>
        </authorList>
    </citation>
    <scope>IDENTIFICATION</scope>
</reference>
<name>A0A7E4WDH5_PANRE</name>
<evidence type="ECO:0000313" key="2">
    <source>
        <dbReference type="Proteomes" id="UP000492821"/>
    </source>
</evidence>
<evidence type="ECO:0000256" key="1">
    <source>
        <dbReference type="SAM" id="MobiDB-lite"/>
    </source>
</evidence>
<dbReference type="AlphaFoldDB" id="A0A7E4WDH5"/>
<organism evidence="2 3">
    <name type="scientific">Panagrellus redivivus</name>
    <name type="common">Microworm</name>
    <dbReference type="NCBI Taxonomy" id="6233"/>
    <lineage>
        <taxon>Eukaryota</taxon>
        <taxon>Metazoa</taxon>
        <taxon>Ecdysozoa</taxon>
        <taxon>Nematoda</taxon>
        <taxon>Chromadorea</taxon>
        <taxon>Rhabditida</taxon>
        <taxon>Tylenchina</taxon>
        <taxon>Panagrolaimomorpha</taxon>
        <taxon>Panagrolaimoidea</taxon>
        <taxon>Panagrolaimidae</taxon>
        <taxon>Panagrellus</taxon>
    </lineage>
</organism>
<keyword evidence="2" id="KW-1185">Reference proteome</keyword>
<dbReference type="WBParaSite" id="Pan_g9574.t1">
    <property type="protein sequence ID" value="Pan_g9574.t1"/>
    <property type="gene ID" value="Pan_g9574"/>
</dbReference>
<proteinExistence type="predicted"/>
<feature type="region of interest" description="Disordered" evidence="1">
    <location>
        <begin position="1"/>
        <end position="22"/>
    </location>
</feature>
<evidence type="ECO:0000313" key="3">
    <source>
        <dbReference type="WBParaSite" id="Pan_g9574.t1"/>
    </source>
</evidence>
<protein>
    <submittedName>
        <fullName evidence="3">C-type lectin domain-containing protein</fullName>
    </submittedName>
</protein>